<dbReference type="SUPFAM" id="SSF56219">
    <property type="entry name" value="DNase I-like"/>
    <property type="match status" value="1"/>
</dbReference>
<dbReference type="PROSITE" id="PS50007">
    <property type="entry name" value="PIPLC_X_DOMAIN"/>
    <property type="match status" value="1"/>
</dbReference>
<dbReference type="PANTHER" id="PTHR11200:SF300">
    <property type="entry name" value="TYPE II INOSITOL 1,4,5-TRISPHOSPHATE 5-PHOSPHATASE"/>
    <property type="match status" value="1"/>
</dbReference>
<gene>
    <name evidence="2" type="ORF">BGC07_12865</name>
</gene>
<dbReference type="EMBL" id="MDTU01000001">
    <property type="protein sequence ID" value="ODN43637.1"/>
    <property type="molecule type" value="Genomic_DNA"/>
</dbReference>
<evidence type="ECO:0000259" key="1">
    <source>
        <dbReference type="SMART" id="SM00128"/>
    </source>
</evidence>
<accession>A0ABX3A448</accession>
<dbReference type="PANTHER" id="PTHR11200">
    <property type="entry name" value="INOSITOL 5-PHOSPHATASE"/>
    <property type="match status" value="1"/>
</dbReference>
<keyword evidence="3" id="KW-1185">Reference proteome</keyword>
<protein>
    <recommendedName>
        <fullName evidence="1">Inositol polyphosphate-related phosphatase domain-containing protein</fullName>
    </recommendedName>
</protein>
<evidence type="ECO:0000313" key="2">
    <source>
        <dbReference type="EMBL" id="ODN43637.1"/>
    </source>
</evidence>
<sequence length="440" mass="49648">MGKYKVTALTWNMGNENVGPDSVDTLVESLKRDKSSSPDVILVSTQEAKRTWGNRTLSDRIAKRMAHEGEKYQVLHQNDFRVVTKPKNPLTYFGNIPRTHLGIIVKPGVHVSIDHITPPGTIRGNNLNKGGLYAVLTIGDQKIGVIGCHLDSNDQKQRAQETKRLLQGVDGKKLDNIIFMGDLNERLNSESLQTIDTKRKRAVLRKEEENKLIENHDPISGGKVSHFNKHDIKFNQLDKFTYHERKSKGEIKYKPKRGTADVGVLDNIGLKSKAKTVQGLGCRVIDVQNKEGKQVSDHKPVIRHFEVTSEKSATPEYKLAKGKDWEAFKKIYNTLYKAQNSLFKSKSSDIKDLDRLNKKLKQPGIDGTRTGKAYQLLRKYNGNLKDIGLLKEIYGYSRSKQAVKDPITPTFSDSEIFCQYAQKNSHTRTATIARELGILV</sequence>
<dbReference type="InterPro" id="IPR046985">
    <property type="entry name" value="IP5"/>
</dbReference>
<dbReference type="SMART" id="SM00128">
    <property type="entry name" value="IPPc"/>
    <property type="match status" value="1"/>
</dbReference>
<name>A0ABX3A448_9GAMM</name>
<dbReference type="Gene3D" id="3.60.10.10">
    <property type="entry name" value="Endonuclease/exonuclease/phosphatase"/>
    <property type="match status" value="1"/>
</dbReference>
<dbReference type="InterPro" id="IPR000300">
    <property type="entry name" value="IPPc"/>
</dbReference>
<dbReference type="Pfam" id="PF22669">
    <property type="entry name" value="Exo_endo_phos2"/>
    <property type="match status" value="1"/>
</dbReference>
<dbReference type="InterPro" id="IPR036691">
    <property type="entry name" value="Endo/exonu/phosph_ase_sf"/>
</dbReference>
<reference evidence="2 3" key="1">
    <citation type="submission" date="2016-08" db="EMBL/GenBank/DDBJ databases">
        <title>Draft genome sequence of Candidatus Piscirickettsia litoralis, from seawater.</title>
        <authorList>
            <person name="Wan X."/>
            <person name="Lee A.J."/>
            <person name="Hou S."/>
            <person name="Donachie S.P."/>
        </authorList>
    </citation>
    <scope>NUCLEOTIDE SEQUENCE [LARGE SCALE GENOMIC DNA]</scope>
    <source>
        <strain evidence="2 3">Y2</strain>
    </source>
</reference>
<evidence type="ECO:0000313" key="3">
    <source>
        <dbReference type="Proteomes" id="UP000094329"/>
    </source>
</evidence>
<dbReference type="Proteomes" id="UP000094329">
    <property type="component" value="Unassembled WGS sequence"/>
</dbReference>
<feature type="domain" description="Inositol polyphosphate-related phosphatase" evidence="1">
    <location>
        <begin position="2"/>
        <end position="313"/>
    </location>
</feature>
<comment type="caution">
    <text evidence="2">The sequence shown here is derived from an EMBL/GenBank/DDBJ whole genome shotgun (WGS) entry which is preliminary data.</text>
</comment>
<dbReference type="RefSeq" id="WP_069313435.1">
    <property type="nucleotide sequence ID" value="NZ_MDTU01000001.1"/>
</dbReference>
<organism evidence="2 3">
    <name type="scientific">Piscirickettsia litoralis</name>
    <dbReference type="NCBI Taxonomy" id="1891921"/>
    <lineage>
        <taxon>Bacteria</taxon>
        <taxon>Pseudomonadati</taxon>
        <taxon>Pseudomonadota</taxon>
        <taxon>Gammaproteobacteria</taxon>
        <taxon>Thiotrichales</taxon>
        <taxon>Piscirickettsiaceae</taxon>
        <taxon>Piscirickettsia</taxon>
    </lineage>
</organism>
<proteinExistence type="predicted"/>